<feature type="domain" description="Organic solvent tolerance-like N-terminal" evidence="5">
    <location>
        <begin position="36"/>
        <end position="141"/>
    </location>
</feature>
<accession>A0A5J5GFS1</accession>
<dbReference type="GO" id="GO:0017089">
    <property type="term" value="F:glycolipid transfer activity"/>
    <property type="evidence" value="ECO:0007669"/>
    <property type="project" value="TreeGrafter"/>
</dbReference>
<dbReference type="InterPro" id="IPR005653">
    <property type="entry name" value="OstA-like_N"/>
</dbReference>
<dbReference type="RefSeq" id="WP_150445955.1">
    <property type="nucleotide sequence ID" value="NZ_VYQE01000004.1"/>
</dbReference>
<keyword evidence="2 4" id="KW-0732">Signal</keyword>
<name>A0A5J5GFS1_9RHOB</name>
<organism evidence="6 7">
    <name type="scientific">Histidinibacterium aquaticum</name>
    <dbReference type="NCBI Taxonomy" id="2613962"/>
    <lineage>
        <taxon>Bacteria</taxon>
        <taxon>Pseudomonadati</taxon>
        <taxon>Pseudomonadota</taxon>
        <taxon>Alphaproteobacteria</taxon>
        <taxon>Rhodobacterales</taxon>
        <taxon>Paracoccaceae</taxon>
        <taxon>Histidinibacterium</taxon>
    </lineage>
</organism>
<protein>
    <submittedName>
        <fullName evidence="6">Lipopolysaccharide transport periplasmic protein LptA</fullName>
    </submittedName>
</protein>
<keyword evidence="7" id="KW-1185">Reference proteome</keyword>
<dbReference type="Pfam" id="PF03968">
    <property type="entry name" value="LptD_N"/>
    <property type="match status" value="1"/>
</dbReference>
<evidence type="ECO:0000256" key="4">
    <source>
        <dbReference type="SAM" id="SignalP"/>
    </source>
</evidence>
<dbReference type="NCBIfam" id="TIGR03002">
    <property type="entry name" value="outer_YhbN_LptA"/>
    <property type="match status" value="1"/>
</dbReference>
<dbReference type="InterPro" id="IPR014340">
    <property type="entry name" value="LptA"/>
</dbReference>
<feature type="chain" id="PRO_5023925619" evidence="4">
    <location>
        <begin position="19"/>
        <end position="158"/>
    </location>
</feature>
<dbReference type="GO" id="GO:0015920">
    <property type="term" value="P:lipopolysaccharide transport"/>
    <property type="evidence" value="ECO:0007669"/>
    <property type="project" value="InterPro"/>
</dbReference>
<sequence length="158" mass="16394">MRFFAALAFSLLALPAAAQTNIDLGGLSAEPDAPVEVTADTLNVDRDSGTAVFTGNVVVGQGSLRLAAAEVEVVYDEETGDIARFAASGGVTLVTETEEAEAEEATYDLTTGELSLSGDVLLTQGQSALSAETMTVNVETGMAQMQGRVRTVFQQDGE</sequence>
<dbReference type="Gene3D" id="2.60.450.10">
    <property type="entry name" value="Lipopolysaccharide (LPS) transport protein A like domain"/>
    <property type="match status" value="1"/>
</dbReference>
<dbReference type="GO" id="GO:0009279">
    <property type="term" value="C:cell outer membrane"/>
    <property type="evidence" value="ECO:0007669"/>
    <property type="project" value="TreeGrafter"/>
</dbReference>
<evidence type="ECO:0000313" key="7">
    <source>
        <dbReference type="Proteomes" id="UP000326554"/>
    </source>
</evidence>
<evidence type="ECO:0000313" key="6">
    <source>
        <dbReference type="EMBL" id="KAA9006937.1"/>
    </source>
</evidence>
<gene>
    <name evidence="6" type="primary">lptA</name>
    <name evidence="6" type="ORF">F3S47_14300</name>
</gene>
<evidence type="ECO:0000256" key="2">
    <source>
        <dbReference type="ARBA" id="ARBA00022729"/>
    </source>
</evidence>
<dbReference type="PANTHER" id="PTHR36504">
    <property type="entry name" value="LIPOPOLYSACCHARIDE EXPORT SYSTEM PROTEIN LPTA"/>
    <property type="match status" value="1"/>
</dbReference>
<keyword evidence="1" id="KW-0813">Transport</keyword>
<dbReference type="InterPro" id="IPR052037">
    <property type="entry name" value="LPS_export_LptA"/>
</dbReference>
<evidence type="ECO:0000259" key="5">
    <source>
        <dbReference type="Pfam" id="PF03968"/>
    </source>
</evidence>
<dbReference type="EMBL" id="VYQE01000004">
    <property type="protein sequence ID" value="KAA9006937.1"/>
    <property type="molecule type" value="Genomic_DNA"/>
</dbReference>
<dbReference type="Proteomes" id="UP000326554">
    <property type="component" value="Unassembled WGS sequence"/>
</dbReference>
<evidence type="ECO:0000256" key="1">
    <source>
        <dbReference type="ARBA" id="ARBA00022448"/>
    </source>
</evidence>
<keyword evidence="3" id="KW-0574">Periplasm</keyword>
<dbReference type="AlphaFoldDB" id="A0A5J5GFS1"/>
<reference evidence="6 7" key="1">
    <citation type="submission" date="2019-09" db="EMBL/GenBank/DDBJ databases">
        <authorList>
            <person name="Park J.-S."/>
            <person name="Choi H.-J."/>
        </authorList>
    </citation>
    <scope>NUCLEOTIDE SEQUENCE [LARGE SCALE GENOMIC DNA]</scope>
    <source>
        <strain evidence="6 7">176SS1-4</strain>
    </source>
</reference>
<comment type="caution">
    <text evidence="6">The sequence shown here is derived from an EMBL/GenBank/DDBJ whole genome shotgun (WGS) entry which is preliminary data.</text>
</comment>
<dbReference type="GO" id="GO:0001530">
    <property type="term" value="F:lipopolysaccharide binding"/>
    <property type="evidence" value="ECO:0007669"/>
    <property type="project" value="InterPro"/>
</dbReference>
<feature type="signal peptide" evidence="4">
    <location>
        <begin position="1"/>
        <end position="18"/>
    </location>
</feature>
<dbReference type="GO" id="GO:0030288">
    <property type="term" value="C:outer membrane-bounded periplasmic space"/>
    <property type="evidence" value="ECO:0007669"/>
    <property type="project" value="TreeGrafter"/>
</dbReference>
<proteinExistence type="predicted"/>
<dbReference type="PANTHER" id="PTHR36504:SF1">
    <property type="entry name" value="LIPOPOLYSACCHARIDE EXPORT SYSTEM PROTEIN LPTA"/>
    <property type="match status" value="1"/>
</dbReference>
<evidence type="ECO:0000256" key="3">
    <source>
        <dbReference type="ARBA" id="ARBA00022764"/>
    </source>
</evidence>